<feature type="region of interest" description="Disordered" evidence="1">
    <location>
        <begin position="258"/>
        <end position="279"/>
    </location>
</feature>
<dbReference type="PANTHER" id="PTHR11895">
    <property type="entry name" value="TRANSAMIDASE"/>
    <property type="match status" value="1"/>
</dbReference>
<comment type="caution">
    <text evidence="3">The sequence shown here is derived from an EMBL/GenBank/DDBJ whole genome shotgun (WGS) entry which is preliminary data.</text>
</comment>
<dbReference type="Gene3D" id="3.90.1300.10">
    <property type="entry name" value="Amidase signature (AS) domain"/>
    <property type="match status" value="1"/>
</dbReference>
<dbReference type="InterPro" id="IPR000120">
    <property type="entry name" value="Amidase"/>
</dbReference>
<dbReference type="Proteomes" id="UP001363151">
    <property type="component" value="Unassembled WGS sequence"/>
</dbReference>
<sequence>MSARSSRFCELVLAGLFRVDALYPRSLRFLLNANGVDRVRSLARAVPERVPSRPLPLVRLGAAEYERQVARAAPGAAATRRFAAGAPRSVFDGVPVAVKDMIAVAGFPKYSGAFPSGRGPEPVDDPVVARLRDAGAIVVGATVMTEFGISPIGWNAHYGGARNPWDADRYAGGSSTGSAVAVAAGLLPVAVGFDGGGSVRVPAALTGLYGLAAGFARVPFRTEAPCSMTHAGPFATTARDAELALVYALISAPAADGEGTHTTTTLYRPPPPSGAEPPRRMRLGVLRGAIDDSEPDVRDAVEAALAALAEDHELVDVAIPHLMTLCARRRRPPFRPRGTDAPRRSLAHSMTLSSEMAFMHDAEFAADGDPPLEDSTRVALAMGRSMTAVEIHAANRLRSWAMDLFERELFGRLSLDAVVSPTTPIVAPPLSAAAAAGGESDTALTVKLIKFVFLASARARPARVDAPRPRVFASEFDALLAP</sequence>
<dbReference type="InterPro" id="IPR023631">
    <property type="entry name" value="Amidase_dom"/>
</dbReference>
<keyword evidence="4" id="KW-1185">Reference proteome</keyword>
<name>A0ABR1G6M6_AURAN</name>
<accession>A0ABR1G6M6</accession>
<evidence type="ECO:0000259" key="2">
    <source>
        <dbReference type="Pfam" id="PF01425"/>
    </source>
</evidence>
<evidence type="ECO:0000313" key="3">
    <source>
        <dbReference type="EMBL" id="KAK7248966.1"/>
    </source>
</evidence>
<dbReference type="EMBL" id="JBBJCI010000084">
    <property type="protein sequence ID" value="KAK7248966.1"/>
    <property type="molecule type" value="Genomic_DNA"/>
</dbReference>
<gene>
    <name evidence="3" type="ORF">SO694_00043165</name>
</gene>
<protein>
    <submittedName>
        <fullName evidence="3">Glutamyl-tRNA(Gln) amidotransferase</fullName>
    </submittedName>
</protein>
<dbReference type="PANTHER" id="PTHR11895:SF67">
    <property type="entry name" value="AMIDASE DOMAIN-CONTAINING PROTEIN"/>
    <property type="match status" value="1"/>
</dbReference>
<reference evidence="3 4" key="1">
    <citation type="submission" date="2024-03" db="EMBL/GenBank/DDBJ databases">
        <title>Aureococcus anophagefferens CCMP1851 and Kratosvirus quantuckense: Draft genome of a second virus-susceptible host strain in the model system.</title>
        <authorList>
            <person name="Chase E."/>
            <person name="Truchon A.R."/>
            <person name="Schepens W."/>
            <person name="Wilhelm S.W."/>
        </authorList>
    </citation>
    <scope>NUCLEOTIDE SEQUENCE [LARGE SCALE GENOMIC DNA]</scope>
    <source>
        <strain evidence="3 4">CCMP1851</strain>
    </source>
</reference>
<dbReference type="InterPro" id="IPR036928">
    <property type="entry name" value="AS_sf"/>
</dbReference>
<organism evidence="3 4">
    <name type="scientific">Aureococcus anophagefferens</name>
    <name type="common">Harmful bloom alga</name>
    <dbReference type="NCBI Taxonomy" id="44056"/>
    <lineage>
        <taxon>Eukaryota</taxon>
        <taxon>Sar</taxon>
        <taxon>Stramenopiles</taxon>
        <taxon>Ochrophyta</taxon>
        <taxon>Pelagophyceae</taxon>
        <taxon>Pelagomonadales</taxon>
        <taxon>Pelagomonadaceae</taxon>
        <taxon>Aureococcus</taxon>
    </lineage>
</organism>
<evidence type="ECO:0000256" key="1">
    <source>
        <dbReference type="SAM" id="MobiDB-lite"/>
    </source>
</evidence>
<evidence type="ECO:0000313" key="4">
    <source>
        <dbReference type="Proteomes" id="UP001363151"/>
    </source>
</evidence>
<proteinExistence type="predicted"/>
<dbReference type="SUPFAM" id="SSF75304">
    <property type="entry name" value="Amidase signature (AS) enzymes"/>
    <property type="match status" value="1"/>
</dbReference>
<dbReference type="Pfam" id="PF01425">
    <property type="entry name" value="Amidase"/>
    <property type="match status" value="1"/>
</dbReference>
<feature type="domain" description="Amidase" evidence="2">
    <location>
        <begin position="76"/>
        <end position="456"/>
    </location>
</feature>